<feature type="compositionally biased region" description="Basic and acidic residues" evidence="1">
    <location>
        <begin position="591"/>
        <end position="610"/>
    </location>
</feature>
<protein>
    <submittedName>
        <fullName evidence="2">Uncharacterized protein</fullName>
    </submittedName>
</protein>
<keyword evidence="3" id="KW-1185">Reference proteome</keyword>
<dbReference type="EMBL" id="JACVVK020000329">
    <property type="protein sequence ID" value="KAK7478292.1"/>
    <property type="molecule type" value="Genomic_DNA"/>
</dbReference>
<feature type="non-terminal residue" evidence="2">
    <location>
        <position position="1156"/>
    </location>
</feature>
<accession>A0ABD0JUG6</accession>
<dbReference type="Proteomes" id="UP001519460">
    <property type="component" value="Unassembled WGS sequence"/>
</dbReference>
<evidence type="ECO:0000313" key="3">
    <source>
        <dbReference type="Proteomes" id="UP001519460"/>
    </source>
</evidence>
<feature type="region of interest" description="Disordered" evidence="1">
    <location>
        <begin position="392"/>
        <end position="440"/>
    </location>
</feature>
<organism evidence="2 3">
    <name type="scientific">Batillaria attramentaria</name>
    <dbReference type="NCBI Taxonomy" id="370345"/>
    <lineage>
        <taxon>Eukaryota</taxon>
        <taxon>Metazoa</taxon>
        <taxon>Spiralia</taxon>
        <taxon>Lophotrochozoa</taxon>
        <taxon>Mollusca</taxon>
        <taxon>Gastropoda</taxon>
        <taxon>Caenogastropoda</taxon>
        <taxon>Sorbeoconcha</taxon>
        <taxon>Cerithioidea</taxon>
        <taxon>Batillariidae</taxon>
        <taxon>Batillaria</taxon>
    </lineage>
</organism>
<reference evidence="2 3" key="1">
    <citation type="journal article" date="2023" name="Sci. Data">
        <title>Genome assembly of the Korean intertidal mud-creeper Batillaria attramentaria.</title>
        <authorList>
            <person name="Patra A.K."/>
            <person name="Ho P.T."/>
            <person name="Jun S."/>
            <person name="Lee S.J."/>
            <person name="Kim Y."/>
            <person name="Won Y.J."/>
        </authorList>
    </citation>
    <scope>NUCLEOTIDE SEQUENCE [LARGE SCALE GENOMIC DNA]</scope>
    <source>
        <strain evidence="2">Wonlab-2016</strain>
    </source>
</reference>
<dbReference type="AlphaFoldDB" id="A0ABD0JUG6"/>
<feature type="compositionally biased region" description="Basic and acidic residues" evidence="1">
    <location>
        <begin position="409"/>
        <end position="420"/>
    </location>
</feature>
<evidence type="ECO:0000256" key="1">
    <source>
        <dbReference type="SAM" id="MobiDB-lite"/>
    </source>
</evidence>
<feature type="region of interest" description="Disordered" evidence="1">
    <location>
        <begin position="833"/>
        <end position="881"/>
    </location>
</feature>
<comment type="caution">
    <text evidence="2">The sequence shown here is derived from an EMBL/GenBank/DDBJ whole genome shotgun (WGS) entry which is preliminary data.</text>
</comment>
<feature type="compositionally biased region" description="Polar residues" evidence="1">
    <location>
        <begin position="86"/>
        <end position="95"/>
    </location>
</feature>
<feature type="region of interest" description="Disordered" evidence="1">
    <location>
        <begin position="308"/>
        <end position="339"/>
    </location>
</feature>
<feature type="compositionally biased region" description="Low complexity" evidence="1">
    <location>
        <begin position="38"/>
        <end position="55"/>
    </location>
</feature>
<feature type="compositionally biased region" description="Basic and acidic residues" evidence="1">
    <location>
        <begin position="1"/>
        <end position="23"/>
    </location>
</feature>
<gene>
    <name evidence="2" type="ORF">BaRGS_00030444</name>
</gene>
<feature type="region of interest" description="Disordered" evidence="1">
    <location>
        <begin position="1"/>
        <end position="102"/>
    </location>
</feature>
<feature type="region of interest" description="Disordered" evidence="1">
    <location>
        <begin position="753"/>
        <end position="784"/>
    </location>
</feature>
<evidence type="ECO:0000313" key="2">
    <source>
        <dbReference type="EMBL" id="KAK7478292.1"/>
    </source>
</evidence>
<feature type="compositionally biased region" description="Polar residues" evidence="1">
    <location>
        <begin position="422"/>
        <end position="440"/>
    </location>
</feature>
<feature type="compositionally biased region" description="Gly residues" evidence="1">
    <location>
        <begin position="65"/>
        <end position="74"/>
    </location>
</feature>
<feature type="compositionally biased region" description="Polar residues" evidence="1">
    <location>
        <begin position="833"/>
        <end position="854"/>
    </location>
</feature>
<feature type="region of interest" description="Disordered" evidence="1">
    <location>
        <begin position="568"/>
        <end position="618"/>
    </location>
</feature>
<feature type="region of interest" description="Disordered" evidence="1">
    <location>
        <begin position="1017"/>
        <end position="1038"/>
    </location>
</feature>
<proteinExistence type="predicted"/>
<name>A0ABD0JUG6_9CAEN</name>
<feature type="non-terminal residue" evidence="2">
    <location>
        <position position="1"/>
    </location>
</feature>
<feature type="region of interest" description="Disordered" evidence="1">
    <location>
        <begin position="229"/>
        <end position="257"/>
    </location>
</feature>
<sequence length="1156" mass="124874">IREQERRSLQKEAEEKELNEKKIAARRKAYSDGSSAFSANALSTRSLASSTSRANLPLSPPGGTFDRGGGGEGMVEGARPKYMQPKRTSTTSTSAKCDDREQYQRSVADSDWSDAGEVRDAQFYANLDILVGMFPNYTEAALLDILETSNGSTNRDGSGECYFIAVDSKGQDVFRVMCYRENVERNIVQAILEGGHDTRTTLDEVQDMYADRLADFHCMDKEIFTLDFDSAGARPPTDNNQPTSPLTTPAADHQDHERFSHTVNSKLHRATRKSPDEASPLLEDTDKTFEAVCNACLDILTLIETRIGSENGPTSKPADLQEELSSSAEVEEEVGVNETKEECGVAKAAKHVTFADEVMEKVTVELTKVFAEAETETVSAAKDPVKEDVVAEETSGEVSAAVEISQASETKETKQTKEPKSANPSLAVTTSNIETGGSGTSLSREVRRLCLQHWGVNLHQIDNPYSLKAADEVSSAPAVTREFPACQASDRCKHLSDDIKHLLSQHWGVELHCPATKEDSIRSILSSVALGGTEAAREIAAMGSESTLADSGGDSSTESVISVVSLFTNDADGTEPEKTAGGPEFVGGWKPPRDNSETRDQTSKGHDRADPAPVSESLPCTVAGETRARPMHDQPGADLKLPLDAPQTPHLSGAENMPVLHGWKLPLQPKPSGKPPGATSEVCAPSLQIYDLVHIARHPAKPATDVSKAHDQRYFECVPVTHAVRQEQEPWPQASPAVGETFAQSLQTCDRLGQADNQSSPEAGSKSSEESSEKNTSVTSAIRPCLESEPLGKATAASGNICVQSEQVYTGDDMNVSEAVPLSLRTCASSLETRESPVQVNKTSGHVSETSDQTCAGKARAASPFGPTQTPKPPKTEHSISKDTGFQCISASNSIDPVALKPDGKATDTFGQTSADSKEVSHCPGDAAALKAAIEKRPALRFDRTHRDFRLVPPGKDSEESEKIGKDSLMYALISRAPRSPVKSCNALYKTAAAQHKKPIDFSLAAAFDNQKPLSASVGSEMYSPKEEAKPASGSSPVTPQKACSALCETLQLLANVLDPESVTTAKPRDLTRLYSHYLAGRRICPRKQPVRTRNVPVESLKISRKIIRRNHLLPVERLLFIPHTKGLSLQHQTRQEKSGCTQNANKLFLKNPKST</sequence>
<feature type="compositionally biased region" description="Polar residues" evidence="1">
    <location>
        <begin position="237"/>
        <end position="247"/>
    </location>
</feature>